<evidence type="ECO:0000256" key="2">
    <source>
        <dbReference type="ARBA" id="ARBA00020675"/>
    </source>
</evidence>
<dbReference type="InterPro" id="IPR000795">
    <property type="entry name" value="T_Tr_GTP-bd_dom"/>
</dbReference>
<dbReference type="FunFam" id="3.40.50.10050:FF:000001">
    <property type="entry name" value="Translation initiation factor IF-2"/>
    <property type="match status" value="1"/>
</dbReference>
<dbReference type="NCBIfam" id="TIGR00487">
    <property type="entry name" value="IF-2"/>
    <property type="match status" value="1"/>
</dbReference>
<protein>
    <recommendedName>
        <fullName evidence="2 7">Translation initiation factor IF-2</fullName>
    </recommendedName>
</protein>
<keyword evidence="7" id="KW-0963">Cytoplasm</keyword>
<keyword evidence="3 7" id="KW-0396">Initiation factor</keyword>
<dbReference type="InterPro" id="IPR009000">
    <property type="entry name" value="Transl_B-barrel_sf"/>
</dbReference>
<dbReference type="InterPro" id="IPR044145">
    <property type="entry name" value="IF2_II"/>
</dbReference>
<evidence type="ECO:0000256" key="4">
    <source>
        <dbReference type="ARBA" id="ARBA00022741"/>
    </source>
</evidence>
<dbReference type="InterPro" id="IPR015760">
    <property type="entry name" value="TIF_IF2"/>
</dbReference>
<dbReference type="EMBL" id="PFWS01000033">
    <property type="protein sequence ID" value="PJA47304.1"/>
    <property type="molecule type" value="Genomic_DNA"/>
</dbReference>
<keyword evidence="4 7" id="KW-0547">Nucleotide-binding</keyword>
<evidence type="ECO:0000259" key="10">
    <source>
        <dbReference type="PROSITE" id="PS51722"/>
    </source>
</evidence>
<dbReference type="InterPro" id="IPR053905">
    <property type="entry name" value="EF-G-like_DII"/>
</dbReference>
<dbReference type="Pfam" id="PF22042">
    <property type="entry name" value="EF-G_D2"/>
    <property type="match status" value="1"/>
</dbReference>
<dbReference type="CDD" id="cd03702">
    <property type="entry name" value="IF2_mtIF2_II"/>
    <property type="match status" value="1"/>
</dbReference>
<evidence type="ECO:0000256" key="8">
    <source>
        <dbReference type="RuleBase" id="RU000644"/>
    </source>
</evidence>
<dbReference type="SUPFAM" id="SSF52540">
    <property type="entry name" value="P-loop containing nucleoside triphosphate hydrolases"/>
    <property type="match status" value="1"/>
</dbReference>
<dbReference type="NCBIfam" id="TIGR00231">
    <property type="entry name" value="small_GTP"/>
    <property type="match status" value="1"/>
</dbReference>
<dbReference type="InterPro" id="IPR000178">
    <property type="entry name" value="TF_IF2_bacterial-like"/>
</dbReference>
<dbReference type="FunFam" id="3.40.50.300:FF:000019">
    <property type="entry name" value="Translation initiation factor IF-2"/>
    <property type="match status" value="1"/>
</dbReference>
<dbReference type="AlphaFoldDB" id="A0A2M7XHF7"/>
<feature type="binding site" evidence="7">
    <location>
        <begin position="198"/>
        <end position="205"/>
    </location>
    <ligand>
        <name>GTP</name>
        <dbReference type="ChEBI" id="CHEBI:37565"/>
    </ligand>
</feature>
<feature type="binding site" evidence="7">
    <location>
        <begin position="244"/>
        <end position="248"/>
    </location>
    <ligand>
        <name>GTP</name>
        <dbReference type="ChEBI" id="CHEBI:37565"/>
    </ligand>
</feature>
<reference evidence="12" key="1">
    <citation type="submission" date="2017-09" db="EMBL/GenBank/DDBJ databases">
        <title>Depth-based differentiation of microbial function through sediment-hosted aquifers and enrichment of novel symbionts in the deep terrestrial subsurface.</title>
        <authorList>
            <person name="Probst A.J."/>
            <person name="Ladd B."/>
            <person name="Jarett J.K."/>
            <person name="Geller-Mcgrath D.E."/>
            <person name="Sieber C.M.K."/>
            <person name="Emerson J.B."/>
            <person name="Anantharaman K."/>
            <person name="Thomas B.C."/>
            <person name="Malmstrom R."/>
            <person name="Stieglmeier M."/>
            <person name="Klingl A."/>
            <person name="Woyke T."/>
            <person name="Ryan C.M."/>
            <person name="Banfield J.F."/>
        </authorList>
    </citation>
    <scope>NUCLEOTIDE SEQUENCE [LARGE SCALE GENOMIC DNA]</scope>
</reference>
<dbReference type="GO" id="GO:0003743">
    <property type="term" value="F:translation initiation factor activity"/>
    <property type="evidence" value="ECO:0007669"/>
    <property type="project" value="UniProtKB-UniRule"/>
</dbReference>
<evidence type="ECO:0000256" key="5">
    <source>
        <dbReference type="ARBA" id="ARBA00022917"/>
    </source>
</evidence>
<evidence type="ECO:0000256" key="6">
    <source>
        <dbReference type="ARBA" id="ARBA00023134"/>
    </source>
</evidence>
<dbReference type="Proteomes" id="UP000229749">
    <property type="component" value="Unassembled WGS sequence"/>
</dbReference>
<dbReference type="CDD" id="cd01887">
    <property type="entry name" value="IF2_eIF5B"/>
    <property type="match status" value="1"/>
</dbReference>
<dbReference type="InterPro" id="IPR027417">
    <property type="entry name" value="P-loop_NTPase"/>
</dbReference>
<dbReference type="Pfam" id="PF11987">
    <property type="entry name" value="IF-2"/>
    <property type="match status" value="1"/>
</dbReference>
<dbReference type="PANTHER" id="PTHR43381:SF5">
    <property type="entry name" value="TR-TYPE G DOMAIN-CONTAINING PROTEIN"/>
    <property type="match status" value="1"/>
</dbReference>
<name>A0A2M7XHF7_9BACT</name>
<evidence type="ECO:0000256" key="7">
    <source>
        <dbReference type="HAMAP-Rule" id="MF_00100"/>
    </source>
</evidence>
<comment type="similarity">
    <text evidence="1 7 8">Belongs to the TRAFAC class translation factor GTPase superfamily. Classic translation factor GTPase family. IF-2 subfamily.</text>
</comment>
<evidence type="ECO:0000313" key="11">
    <source>
        <dbReference type="EMBL" id="PJA47304.1"/>
    </source>
</evidence>
<proteinExistence type="inferred from homology"/>
<feature type="region of interest" description="G-domain" evidence="7">
    <location>
        <begin position="192"/>
        <end position="340"/>
    </location>
</feature>
<evidence type="ECO:0000256" key="3">
    <source>
        <dbReference type="ARBA" id="ARBA00022540"/>
    </source>
</evidence>
<keyword evidence="5 7" id="KW-0648">Protein biosynthesis</keyword>
<keyword evidence="6 7" id="KW-0342">GTP-binding</keyword>
<evidence type="ECO:0000256" key="9">
    <source>
        <dbReference type="SAM" id="MobiDB-lite"/>
    </source>
</evidence>
<dbReference type="SUPFAM" id="SSF52156">
    <property type="entry name" value="Initiation factor IF2/eIF5b, domain 3"/>
    <property type="match status" value="1"/>
</dbReference>
<dbReference type="InterPro" id="IPR006847">
    <property type="entry name" value="IF2_N"/>
</dbReference>
<dbReference type="Gene3D" id="3.40.50.10050">
    <property type="entry name" value="Translation initiation factor IF- 2, domain 3"/>
    <property type="match status" value="1"/>
</dbReference>
<dbReference type="Gene3D" id="2.40.30.10">
    <property type="entry name" value="Translation factors"/>
    <property type="match status" value="2"/>
</dbReference>
<feature type="domain" description="Tr-type G" evidence="10">
    <location>
        <begin position="189"/>
        <end position="356"/>
    </location>
</feature>
<comment type="subcellular location">
    <subcellularLocation>
        <location evidence="7">Cytoplasm</location>
    </subcellularLocation>
</comment>
<gene>
    <name evidence="7" type="primary">infB</name>
    <name evidence="11" type="ORF">CO172_02230</name>
</gene>
<feature type="binding site" evidence="7">
    <location>
        <begin position="298"/>
        <end position="301"/>
    </location>
    <ligand>
        <name>GTP</name>
        <dbReference type="ChEBI" id="CHEBI:37565"/>
    </ligand>
</feature>
<dbReference type="Pfam" id="PF04760">
    <property type="entry name" value="IF2_N"/>
    <property type="match status" value="1"/>
</dbReference>
<dbReference type="HAMAP" id="MF_00100_B">
    <property type="entry name" value="IF_2_B"/>
    <property type="match status" value="1"/>
</dbReference>
<feature type="region of interest" description="Disordered" evidence="9">
    <location>
        <begin position="73"/>
        <end position="97"/>
    </location>
</feature>
<dbReference type="SUPFAM" id="SSF50447">
    <property type="entry name" value="Translation proteins"/>
    <property type="match status" value="2"/>
</dbReference>
<organism evidence="11 12">
    <name type="scientific">Candidatus Uhrbacteria bacterium CG_4_9_14_3_um_filter_36_7</name>
    <dbReference type="NCBI Taxonomy" id="1975033"/>
    <lineage>
        <taxon>Bacteria</taxon>
        <taxon>Candidatus Uhriibacteriota</taxon>
    </lineage>
</organism>
<dbReference type="Gene3D" id="3.40.50.300">
    <property type="entry name" value="P-loop containing nucleotide triphosphate hydrolases"/>
    <property type="match status" value="1"/>
</dbReference>
<dbReference type="GO" id="GO:0003924">
    <property type="term" value="F:GTPase activity"/>
    <property type="evidence" value="ECO:0007669"/>
    <property type="project" value="UniProtKB-UniRule"/>
</dbReference>
<comment type="function">
    <text evidence="7 8">One of the essential components for the initiation of protein synthesis. Protects formylmethionyl-tRNA from spontaneous hydrolysis and promotes its binding to the 30S ribosomal subunits. Also involved in the hydrolysis of GTP during the formation of the 70S ribosomal complex.</text>
</comment>
<dbReference type="PANTHER" id="PTHR43381">
    <property type="entry name" value="TRANSLATION INITIATION FACTOR IF-2-RELATED"/>
    <property type="match status" value="1"/>
</dbReference>
<dbReference type="PROSITE" id="PS51722">
    <property type="entry name" value="G_TR_2"/>
    <property type="match status" value="1"/>
</dbReference>
<dbReference type="InterPro" id="IPR005225">
    <property type="entry name" value="Small_GTP-bd"/>
</dbReference>
<dbReference type="InterPro" id="IPR023115">
    <property type="entry name" value="TIF_IF2_dom3"/>
</dbReference>
<dbReference type="InterPro" id="IPR036925">
    <property type="entry name" value="TIF_IF2_dom3_sf"/>
</dbReference>
<evidence type="ECO:0000256" key="1">
    <source>
        <dbReference type="ARBA" id="ARBA00007733"/>
    </source>
</evidence>
<accession>A0A2M7XHF7</accession>
<comment type="caution">
    <text evidence="11">The sequence shown here is derived from an EMBL/GenBank/DDBJ whole genome shotgun (WGS) entry which is preliminary data.</text>
</comment>
<dbReference type="GO" id="GO:0005525">
    <property type="term" value="F:GTP binding"/>
    <property type="evidence" value="ECO:0007669"/>
    <property type="project" value="UniProtKB-KW"/>
</dbReference>
<dbReference type="GO" id="GO:0005737">
    <property type="term" value="C:cytoplasm"/>
    <property type="evidence" value="ECO:0007669"/>
    <property type="project" value="UniProtKB-SubCell"/>
</dbReference>
<dbReference type="Pfam" id="PF00009">
    <property type="entry name" value="GTP_EFTU"/>
    <property type="match status" value="1"/>
</dbReference>
<sequence>MTFICFTGMISTRFLNTFLMNISELARRLNVLPEELREKLPKLGFSIGKHAIKVDDRIANQIMKAWGEMRQQERLQKKMEDQKRQGEEQQKKTDEHEKKPLVLPAVLTVREFASLLQIPVPRLMQELMHNGIMASINERIDFETASIVAEDLGFLASPKEKEENDQINTNEIDRIAVVIASEQEDLMKERPPVIVVMGHVDHGKTKLLDAIRKTNVVDTEAGGITQHIGAYQVERQGRLLTFIDTPGHEAFTVMRSRGAKVADIAILVVAADDGVQPQTKEVIDIIKGTGIPFVVALNKIDRPEANIDRVKGQLAESKVVSEDWGGTISMVPISAKQQQGIDTLLDTLLLTADIQKTAILANPLRPAIGTIIESHVDVAEGPVATMLVQVGTLHLGDIMGINGAFYGRVRGMRNWMGVQVKEAPPSMPVKIIGFKHAPAMGDILEVSIEMKDLKKFKESPSRAVQEVASLTPSHTDVSQLNDEVQKRILPIILRTDMLGSLEAILGMFDKIQHPSVGVEIVQKGLGNITDVDVVHAETSGATIYGFNTHPSTSAERLALEKNITIKEFKVIYKLFEDVLDKLQEMLPSELIIEESGKMEVISNFRKTDQGWIVGGRVKVGKIRSGVKIRILRAEKIIGEGEVISTHIGASQVKEIREGQECGLHYKGKVKAETGDLFEFYIEEKKERLLMIEGIRRR</sequence>
<evidence type="ECO:0000313" key="12">
    <source>
        <dbReference type="Proteomes" id="UP000229749"/>
    </source>
</evidence>